<dbReference type="Pfam" id="PF00226">
    <property type="entry name" value="DnaJ"/>
    <property type="match status" value="1"/>
</dbReference>
<dbReference type="InterPro" id="IPR001623">
    <property type="entry name" value="DnaJ_domain"/>
</dbReference>
<evidence type="ECO:0000313" key="11">
    <source>
        <dbReference type="EMBL" id="KAF9667502.1"/>
    </source>
</evidence>
<dbReference type="InterPro" id="IPR001305">
    <property type="entry name" value="HSP_DnaJ_Cys-rich_dom"/>
</dbReference>
<evidence type="ECO:0000259" key="10">
    <source>
        <dbReference type="PROSITE" id="PS51188"/>
    </source>
</evidence>
<organism evidence="11 12">
    <name type="scientific">Salix dunnii</name>
    <dbReference type="NCBI Taxonomy" id="1413687"/>
    <lineage>
        <taxon>Eukaryota</taxon>
        <taxon>Viridiplantae</taxon>
        <taxon>Streptophyta</taxon>
        <taxon>Embryophyta</taxon>
        <taxon>Tracheophyta</taxon>
        <taxon>Spermatophyta</taxon>
        <taxon>Magnoliopsida</taxon>
        <taxon>eudicotyledons</taxon>
        <taxon>Gunneridae</taxon>
        <taxon>Pentapetalae</taxon>
        <taxon>rosids</taxon>
        <taxon>fabids</taxon>
        <taxon>Malpighiales</taxon>
        <taxon>Salicaceae</taxon>
        <taxon>Saliceae</taxon>
        <taxon>Salix</taxon>
    </lineage>
</organism>
<evidence type="ECO:0000256" key="4">
    <source>
        <dbReference type="ARBA" id="ARBA00022833"/>
    </source>
</evidence>
<dbReference type="Gene3D" id="2.10.230.10">
    <property type="entry name" value="Heat shock protein DnaJ, cysteine-rich domain"/>
    <property type="match status" value="1"/>
</dbReference>
<dbReference type="CDD" id="cd10747">
    <property type="entry name" value="DnaJ_C"/>
    <property type="match status" value="1"/>
</dbReference>
<dbReference type="Gene3D" id="1.10.287.110">
    <property type="entry name" value="DnaJ domain"/>
    <property type="match status" value="1"/>
</dbReference>
<dbReference type="PROSITE" id="PS00636">
    <property type="entry name" value="DNAJ_1"/>
    <property type="match status" value="1"/>
</dbReference>
<dbReference type="GO" id="GO:0031072">
    <property type="term" value="F:heat shock protein binding"/>
    <property type="evidence" value="ECO:0007669"/>
    <property type="project" value="InterPro"/>
</dbReference>
<dbReference type="InterPro" id="IPR018253">
    <property type="entry name" value="DnaJ_domain_CS"/>
</dbReference>
<evidence type="ECO:0000256" key="7">
    <source>
        <dbReference type="SAM" id="MobiDB-lite"/>
    </source>
</evidence>
<dbReference type="Pfam" id="PF00684">
    <property type="entry name" value="DnaJ_CXXCXGXG"/>
    <property type="match status" value="1"/>
</dbReference>
<dbReference type="HAMAP" id="MF_01152">
    <property type="entry name" value="DnaJ"/>
    <property type="match status" value="1"/>
</dbReference>
<keyword evidence="2" id="KW-0677">Repeat</keyword>
<keyword evidence="3 6" id="KW-0863">Zinc-finger</keyword>
<dbReference type="Gene3D" id="2.60.260.20">
    <property type="entry name" value="Urease metallochaperone UreE, N-terminal domain"/>
    <property type="match status" value="2"/>
</dbReference>
<dbReference type="GO" id="GO:0008270">
    <property type="term" value="F:zinc ion binding"/>
    <property type="evidence" value="ECO:0007669"/>
    <property type="project" value="UniProtKB-KW"/>
</dbReference>
<evidence type="ECO:0000256" key="1">
    <source>
        <dbReference type="ARBA" id="ARBA00022723"/>
    </source>
</evidence>
<dbReference type="PANTHER" id="PTHR43096">
    <property type="entry name" value="DNAJ HOMOLOG 1, MITOCHONDRIAL-RELATED"/>
    <property type="match status" value="1"/>
</dbReference>
<dbReference type="PROSITE" id="PS51188">
    <property type="entry name" value="ZF_CR"/>
    <property type="match status" value="1"/>
</dbReference>
<dbReference type="EMBL" id="JADGMS010000015">
    <property type="protein sequence ID" value="KAF9667502.1"/>
    <property type="molecule type" value="Genomic_DNA"/>
</dbReference>
<keyword evidence="12" id="KW-1185">Reference proteome</keyword>
<dbReference type="OrthoDB" id="10256793at2759"/>
<feature type="compositionally biased region" description="Basic and acidic residues" evidence="7">
    <location>
        <begin position="578"/>
        <end position="592"/>
    </location>
</feature>
<feature type="domain" description="CR-type" evidence="10">
    <location>
        <begin position="241"/>
        <end position="323"/>
    </location>
</feature>
<evidence type="ECO:0000256" key="6">
    <source>
        <dbReference type="PROSITE-ProRule" id="PRU00546"/>
    </source>
</evidence>
<evidence type="ECO:0000313" key="12">
    <source>
        <dbReference type="Proteomes" id="UP000657918"/>
    </source>
</evidence>
<dbReference type="InterPro" id="IPR036869">
    <property type="entry name" value="J_dom_sf"/>
</dbReference>
<feature type="compositionally biased region" description="Polar residues" evidence="7">
    <location>
        <begin position="568"/>
        <end position="577"/>
    </location>
</feature>
<keyword evidence="5" id="KW-0143">Chaperone</keyword>
<keyword evidence="8" id="KW-1133">Transmembrane helix</keyword>
<name>A0A835JAA6_9ROSI</name>
<dbReference type="InterPro" id="IPR008971">
    <property type="entry name" value="HSP40/DnaJ_pept-bd"/>
</dbReference>
<proteinExistence type="inferred from homology"/>
<dbReference type="InterPro" id="IPR012724">
    <property type="entry name" value="DnaJ"/>
</dbReference>
<dbReference type="FunFam" id="1.10.287.110:FF:000037">
    <property type="entry name" value="Chaperone protein dnaJ A6 chloroplastic"/>
    <property type="match status" value="1"/>
</dbReference>
<gene>
    <name evidence="11" type="ORF">SADUNF_Sadunf15G0029700</name>
</gene>
<feature type="region of interest" description="Disordered" evidence="7">
    <location>
        <begin position="568"/>
        <end position="593"/>
    </location>
</feature>
<feature type="transmembrane region" description="Helical" evidence="8">
    <location>
        <begin position="682"/>
        <end position="699"/>
    </location>
</feature>
<dbReference type="PANTHER" id="PTHR43096:SF26">
    <property type="entry name" value="CR-TYPE DOMAIN-CONTAINING PROTEIN"/>
    <property type="match status" value="1"/>
</dbReference>
<evidence type="ECO:0000256" key="8">
    <source>
        <dbReference type="SAM" id="Phobius"/>
    </source>
</evidence>
<keyword evidence="1 6" id="KW-0479">Metal-binding</keyword>
<dbReference type="FunFam" id="2.10.230.10:FF:000002">
    <property type="entry name" value="Molecular chaperone DnaJ"/>
    <property type="match status" value="1"/>
</dbReference>
<evidence type="ECO:0000259" key="9">
    <source>
        <dbReference type="PROSITE" id="PS50076"/>
    </source>
</evidence>
<dbReference type="GO" id="GO:0042026">
    <property type="term" value="P:protein refolding"/>
    <property type="evidence" value="ECO:0007669"/>
    <property type="project" value="TreeGrafter"/>
</dbReference>
<dbReference type="SMART" id="SM00271">
    <property type="entry name" value="DnaJ"/>
    <property type="match status" value="1"/>
</dbReference>
<dbReference type="AlphaFoldDB" id="A0A835JAA6"/>
<evidence type="ECO:0000256" key="5">
    <source>
        <dbReference type="ARBA" id="ARBA00023186"/>
    </source>
</evidence>
<feature type="zinc finger region" description="CR-type" evidence="6">
    <location>
        <begin position="241"/>
        <end position="323"/>
    </location>
</feature>
<dbReference type="SUPFAM" id="SSF57938">
    <property type="entry name" value="DnaJ/Hsp40 cysteine-rich domain"/>
    <property type="match status" value="1"/>
</dbReference>
<dbReference type="PROSITE" id="PS50076">
    <property type="entry name" value="DNAJ_2"/>
    <property type="match status" value="1"/>
</dbReference>
<dbReference type="CDD" id="cd06257">
    <property type="entry name" value="DnaJ"/>
    <property type="match status" value="1"/>
</dbReference>
<keyword evidence="8" id="KW-0472">Membrane</keyword>
<dbReference type="InterPro" id="IPR002939">
    <property type="entry name" value="DnaJ_C"/>
</dbReference>
<comment type="caution">
    <text evidence="11">The sequence shown here is derived from an EMBL/GenBank/DDBJ whole genome shotgun (WGS) entry which is preliminary data.</text>
</comment>
<reference evidence="11 12" key="1">
    <citation type="submission" date="2020-10" db="EMBL/GenBank/DDBJ databases">
        <title>Plant Genome Project.</title>
        <authorList>
            <person name="Zhang R.-G."/>
        </authorList>
    </citation>
    <scope>NUCLEOTIDE SEQUENCE [LARGE SCALE GENOMIC DNA]</scope>
    <source>
        <strain evidence="11">FAFU-HL-1</strain>
        <tissue evidence="11">Leaf</tissue>
    </source>
</reference>
<sequence>MPVIVQAPSRSFWPNLNPISNSTIRPIPANSSSITPPLRFLKTNNVRSPIFTSAKGHRFFNTASVRAAASARADYYSTLNVSRNATLQEIKSSYRKLARKYHPDMNKGAGAEDKFKEISAAYEVLSDDEKRSIYDRFGEAGLQGEFDGSGSGSQGVDPSEIYNTFFGGSDGFFGGRGGDGGLNFNFRNMGNEDLDIRNAKTRTVAKMLCKLERKYGRCKSRAMWIYLKYDLYLSLEESVFGGQREIEVSFFETCDSCSGTGAKSSSCIKSCADCGGRGGVMKTQRTPFGMMSQVSTCAKCSGEGKVITDHCRKCGGNGKIRSKRSMKVVFPAGVNDGATMRIQGEGSFNKQSAWDQSAILISKASDKFLKLYCQRFEFTVGIWDYFCSLKQQFQKYICKIRHLLCGDSDIISSQLLSLHGVGRLQHKPSFPGIAGDLFISLHVNEKQGIWRNGLNLYSKINVDYTQAILGTVLKVLNYSFTVNNFLTYASGCVETVEGLKDLQIPSGIQPGDAVKLSRLGVPDINKPSVRGDHHFIVNILIPKNISKKERALVEELASVKSCSKEHAVSSNSSGTLESNKDHIRDPKDDASGHRVKSISSLWNSITGFLGQKRSRERFASVAMTNTSQLWRSGKLDFPIMLPVITVSVLTCAEAMMLLLLTLPGLHPLRHGLLSVTKTLLKPFLSILPFSLLLLMDIYWKYETMPSCKTLHTCSPSENLRHQKSTIKSQRNALLIAAALAFYWLLYSVTKLIDRVEQLQFQIKKSTKND</sequence>
<dbReference type="CDD" id="cd10719">
    <property type="entry name" value="DnaJ_zf"/>
    <property type="match status" value="1"/>
</dbReference>
<protein>
    <submittedName>
        <fullName evidence="11">Uncharacterized protein</fullName>
    </submittedName>
</protein>
<dbReference type="GO" id="GO:0051082">
    <property type="term" value="F:unfolded protein binding"/>
    <property type="evidence" value="ECO:0007669"/>
    <property type="project" value="InterPro"/>
</dbReference>
<dbReference type="SUPFAM" id="SSF46565">
    <property type="entry name" value="Chaperone J-domain"/>
    <property type="match status" value="1"/>
</dbReference>
<dbReference type="GO" id="GO:0009535">
    <property type="term" value="C:chloroplast thylakoid membrane"/>
    <property type="evidence" value="ECO:0007669"/>
    <property type="project" value="TreeGrafter"/>
</dbReference>
<accession>A0A835JAA6</accession>
<dbReference type="Pfam" id="PF01556">
    <property type="entry name" value="DnaJ_C"/>
    <property type="match status" value="2"/>
</dbReference>
<dbReference type="GO" id="GO:0005524">
    <property type="term" value="F:ATP binding"/>
    <property type="evidence" value="ECO:0007669"/>
    <property type="project" value="InterPro"/>
</dbReference>
<dbReference type="PRINTS" id="PR00625">
    <property type="entry name" value="JDOMAIN"/>
</dbReference>
<feature type="transmembrane region" description="Helical" evidence="8">
    <location>
        <begin position="732"/>
        <end position="749"/>
    </location>
</feature>
<dbReference type="SUPFAM" id="SSF49493">
    <property type="entry name" value="HSP40/DnaJ peptide-binding domain"/>
    <property type="match status" value="2"/>
</dbReference>
<evidence type="ECO:0000256" key="3">
    <source>
        <dbReference type="ARBA" id="ARBA00022771"/>
    </source>
</evidence>
<dbReference type="Proteomes" id="UP000657918">
    <property type="component" value="Unassembled WGS sequence"/>
</dbReference>
<feature type="domain" description="J" evidence="9">
    <location>
        <begin position="74"/>
        <end position="138"/>
    </location>
</feature>
<keyword evidence="8" id="KW-0812">Transmembrane</keyword>
<feature type="transmembrane region" description="Helical" evidence="8">
    <location>
        <begin position="639"/>
        <end position="662"/>
    </location>
</feature>
<keyword evidence="4 6" id="KW-0862">Zinc</keyword>
<dbReference type="GO" id="GO:0009408">
    <property type="term" value="P:response to heat"/>
    <property type="evidence" value="ECO:0007669"/>
    <property type="project" value="InterPro"/>
</dbReference>
<dbReference type="InterPro" id="IPR036410">
    <property type="entry name" value="HSP_DnaJ_Cys-rich_dom_sf"/>
</dbReference>
<evidence type="ECO:0000256" key="2">
    <source>
        <dbReference type="ARBA" id="ARBA00022737"/>
    </source>
</evidence>